<evidence type="ECO:0000313" key="3">
    <source>
        <dbReference type="Proteomes" id="UP000094669"/>
    </source>
</evidence>
<evidence type="ECO:0000313" key="2">
    <source>
        <dbReference type="EMBL" id="PNV74347.1"/>
    </source>
</evidence>
<gene>
    <name evidence="2" type="ORF">BES34_014275</name>
</gene>
<name>A0ABX4YGF2_9LEPT</name>
<dbReference type="Proteomes" id="UP000094669">
    <property type="component" value="Unassembled WGS sequence"/>
</dbReference>
<reference evidence="2" key="1">
    <citation type="submission" date="2018-01" db="EMBL/GenBank/DDBJ databases">
        <title>Genomic characterization of Leptospira inadai serogroup Lyme isolated from captured rat in Brazil and comparative analysis with human reference strain.</title>
        <authorList>
            <person name="Moreno L.Z."/>
            <person name="Loureiro A.P."/>
            <person name="Miraglia F."/>
            <person name="Kremer F.S."/>
            <person name="Eslabao M.R."/>
            <person name="Dellagostin O.A."/>
            <person name="Lilenbaum W."/>
            <person name="Moreno A.M."/>
        </authorList>
    </citation>
    <scope>NUCLEOTIDE SEQUENCE [LARGE SCALE GENOMIC DNA]</scope>
    <source>
        <strain evidence="2">M34/99</strain>
    </source>
</reference>
<dbReference type="EMBL" id="MCRM02000015">
    <property type="protein sequence ID" value="PNV74347.1"/>
    <property type="molecule type" value="Genomic_DNA"/>
</dbReference>
<evidence type="ECO:0000256" key="1">
    <source>
        <dbReference type="SAM" id="Phobius"/>
    </source>
</evidence>
<organism evidence="2 3">
    <name type="scientific">Leptospira inadai serovar Lyme</name>
    <dbReference type="NCBI Taxonomy" id="293084"/>
    <lineage>
        <taxon>Bacteria</taxon>
        <taxon>Pseudomonadati</taxon>
        <taxon>Spirochaetota</taxon>
        <taxon>Spirochaetia</taxon>
        <taxon>Leptospirales</taxon>
        <taxon>Leptospiraceae</taxon>
        <taxon>Leptospira</taxon>
    </lineage>
</organism>
<dbReference type="RefSeq" id="WP_010420160.1">
    <property type="nucleotide sequence ID" value="NZ_MCRM02000015.1"/>
</dbReference>
<comment type="caution">
    <text evidence="2">The sequence shown here is derived from an EMBL/GenBank/DDBJ whole genome shotgun (WGS) entry which is preliminary data.</text>
</comment>
<keyword evidence="1" id="KW-0812">Transmembrane</keyword>
<proteinExistence type="predicted"/>
<keyword evidence="1" id="KW-1133">Transmembrane helix</keyword>
<sequence>MVQTIQQYLLKAWSFILAHKVTFAVLALVIVSYVAGRIHATHRNSVECAESGIILDPLDFGKAKAQE</sequence>
<feature type="transmembrane region" description="Helical" evidence="1">
    <location>
        <begin position="12"/>
        <end position="35"/>
    </location>
</feature>
<protein>
    <submittedName>
        <fullName evidence="2">Uncharacterized protein</fullName>
    </submittedName>
</protein>
<accession>A0ABX4YGF2</accession>
<keyword evidence="1" id="KW-0472">Membrane</keyword>
<keyword evidence="3" id="KW-1185">Reference proteome</keyword>